<evidence type="ECO:0000256" key="5">
    <source>
        <dbReference type="ARBA" id="ARBA00012684"/>
    </source>
</evidence>
<evidence type="ECO:0000256" key="4">
    <source>
        <dbReference type="ARBA" id="ARBA00011881"/>
    </source>
</evidence>
<dbReference type="Gene3D" id="1.20.910.10">
    <property type="entry name" value="Heme oxygenase-like"/>
    <property type="match status" value="1"/>
</dbReference>
<dbReference type="Pfam" id="PF03070">
    <property type="entry name" value="TENA_THI-4"/>
    <property type="match status" value="1"/>
</dbReference>
<evidence type="ECO:0000256" key="3">
    <source>
        <dbReference type="ARBA" id="ARBA00010264"/>
    </source>
</evidence>
<dbReference type="Proteomes" id="UP000617979">
    <property type="component" value="Unassembled WGS sequence"/>
</dbReference>
<comment type="catalytic activity">
    <reaction evidence="8">
        <text>thiamine + H2O = 5-(2-hydroxyethyl)-4-methylthiazole + 4-amino-5-hydroxymethyl-2-methylpyrimidine + H(+)</text>
        <dbReference type="Rhea" id="RHEA:17509"/>
        <dbReference type="ChEBI" id="CHEBI:15377"/>
        <dbReference type="ChEBI" id="CHEBI:15378"/>
        <dbReference type="ChEBI" id="CHEBI:16892"/>
        <dbReference type="ChEBI" id="CHEBI:17957"/>
        <dbReference type="ChEBI" id="CHEBI:18385"/>
        <dbReference type="EC" id="3.5.99.2"/>
    </reaction>
</comment>
<feature type="domain" description="Thiaminase-2/PQQC" evidence="9">
    <location>
        <begin position="2"/>
        <end position="130"/>
    </location>
</feature>
<gene>
    <name evidence="10" type="ORF">GCM10007416_02930</name>
</gene>
<sequence>MHCQYAGKLGISKEELEAAQPAPTTLAYSHYMLAVAHSGSIAHLLAALLPCLWSYWEIGKELSRIPGSTEHPFYGIWVKMYSSEDFGQLARWAIDLMNQEAVGKNEAELAHLEEIFLNTSRFEYMFWEMADLKQMWPLNA</sequence>
<dbReference type="InterPro" id="IPR016084">
    <property type="entry name" value="Haem_Oase-like_multi-hlx"/>
</dbReference>
<keyword evidence="11" id="KW-1185">Reference proteome</keyword>
<dbReference type="InterPro" id="IPR004305">
    <property type="entry name" value="Thiaminase-2/PQQC"/>
</dbReference>
<dbReference type="PANTHER" id="PTHR43198:SF2">
    <property type="entry name" value="SI:CH1073-67J19.1-RELATED"/>
    <property type="match status" value="1"/>
</dbReference>
<evidence type="ECO:0000256" key="8">
    <source>
        <dbReference type="ARBA" id="ARBA00048337"/>
    </source>
</evidence>
<evidence type="ECO:0000256" key="6">
    <source>
        <dbReference type="ARBA" id="ARBA00013647"/>
    </source>
</evidence>
<name>A0ABQ1FXY4_9BACL</name>
<comment type="catalytic activity">
    <reaction evidence="1">
        <text>4-amino-5-aminomethyl-2-methylpyrimidine + H2O = 4-amino-5-hydroxymethyl-2-methylpyrimidine + NH4(+)</text>
        <dbReference type="Rhea" id="RHEA:31799"/>
        <dbReference type="ChEBI" id="CHEBI:15377"/>
        <dbReference type="ChEBI" id="CHEBI:16892"/>
        <dbReference type="ChEBI" id="CHEBI:28938"/>
        <dbReference type="ChEBI" id="CHEBI:63416"/>
        <dbReference type="EC" id="3.5.99.2"/>
    </reaction>
</comment>
<dbReference type="PANTHER" id="PTHR43198">
    <property type="entry name" value="BIFUNCTIONAL TH2 PROTEIN"/>
    <property type="match status" value="1"/>
</dbReference>
<reference evidence="11" key="1">
    <citation type="journal article" date="2019" name="Int. J. Syst. Evol. Microbiol.">
        <title>The Global Catalogue of Microorganisms (GCM) 10K type strain sequencing project: providing services to taxonomists for standard genome sequencing and annotation.</title>
        <authorList>
            <consortium name="The Broad Institute Genomics Platform"/>
            <consortium name="The Broad Institute Genome Sequencing Center for Infectious Disease"/>
            <person name="Wu L."/>
            <person name="Ma J."/>
        </authorList>
    </citation>
    <scope>NUCLEOTIDE SEQUENCE [LARGE SCALE GENOMIC DNA]</scope>
    <source>
        <strain evidence="11">CGMCC 1.12404</strain>
    </source>
</reference>
<organism evidence="10 11">
    <name type="scientific">Kroppenstedtia guangzhouensis</name>
    <dbReference type="NCBI Taxonomy" id="1274356"/>
    <lineage>
        <taxon>Bacteria</taxon>
        <taxon>Bacillati</taxon>
        <taxon>Bacillota</taxon>
        <taxon>Bacilli</taxon>
        <taxon>Bacillales</taxon>
        <taxon>Thermoactinomycetaceae</taxon>
        <taxon>Kroppenstedtia</taxon>
    </lineage>
</organism>
<comment type="caution">
    <text evidence="10">The sequence shown here is derived from an EMBL/GenBank/DDBJ whole genome shotgun (WGS) entry which is preliminary data.</text>
</comment>
<comment type="subunit">
    <text evidence="4">Homotetramer.</text>
</comment>
<evidence type="ECO:0000256" key="2">
    <source>
        <dbReference type="ARBA" id="ARBA00004948"/>
    </source>
</evidence>
<evidence type="ECO:0000313" key="11">
    <source>
        <dbReference type="Proteomes" id="UP000617979"/>
    </source>
</evidence>
<dbReference type="InterPro" id="IPR050967">
    <property type="entry name" value="Thiamine_Salvage_TenA"/>
</dbReference>
<dbReference type="EMBL" id="BMEX01000001">
    <property type="protein sequence ID" value="GGA33617.1"/>
    <property type="molecule type" value="Genomic_DNA"/>
</dbReference>
<evidence type="ECO:0000259" key="9">
    <source>
        <dbReference type="Pfam" id="PF03070"/>
    </source>
</evidence>
<dbReference type="EC" id="3.5.99.2" evidence="5"/>
<protein>
    <recommendedName>
        <fullName evidence="6">Aminopyrimidine aminohydrolase</fullName>
        <ecNumber evidence="5">3.5.99.2</ecNumber>
    </recommendedName>
</protein>
<accession>A0ABQ1FXY4</accession>
<proteinExistence type="inferred from homology"/>
<evidence type="ECO:0000313" key="10">
    <source>
        <dbReference type="EMBL" id="GGA33617.1"/>
    </source>
</evidence>
<comment type="similarity">
    <text evidence="3">Belongs to the TenA family.</text>
</comment>
<keyword evidence="7" id="KW-0784">Thiamine biosynthesis</keyword>
<comment type="pathway">
    <text evidence="2">Cofactor biosynthesis; thiamine diphosphate biosynthesis.</text>
</comment>
<evidence type="ECO:0000256" key="1">
    <source>
        <dbReference type="ARBA" id="ARBA00001881"/>
    </source>
</evidence>
<dbReference type="SUPFAM" id="SSF48613">
    <property type="entry name" value="Heme oxygenase-like"/>
    <property type="match status" value="1"/>
</dbReference>
<evidence type="ECO:0000256" key="7">
    <source>
        <dbReference type="ARBA" id="ARBA00022977"/>
    </source>
</evidence>